<feature type="transmembrane region" description="Helical" evidence="9">
    <location>
        <begin position="66"/>
        <end position="86"/>
    </location>
</feature>
<comment type="catalytic activity">
    <reaction evidence="8 9">
        <text>a di-trans,poly-cis-dolichal + NADP(+) = a di-trans,poly-cis-polyprenal + NADPH + H(+)</text>
        <dbReference type="Rhea" id="RHEA:80727"/>
        <dbReference type="Rhea" id="RHEA-COMP:19536"/>
        <dbReference type="Rhea" id="RHEA-COMP:19537"/>
        <dbReference type="ChEBI" id="CHEBI:15378"/>
        <dbReference type="ChEBI" id="CHEBI:57783"/>
        <dbReference type="ChEBI" id="CHEBI:58349"/>
        <dbReference type="ChEBI" id="CHEBI:231623"/>
        <dbReference type="ChEBI" id="CHEBI:231637"/>
        <dbReference type="EC" id="1.3.1.94"/>
    </reaction>
    <physiologicalReaction direction="right-to-left" evidence="8 9">
        <dbReference type="Rhea" id="RHEA:80729"/>
    </physiologicalReaction>
</comment>
<feature type="transmembrane region" description="Helical" evidence="9">
    <location>
        <begin position="147"/>
        <end position="166"/>
    </location>
</feature>
<comment type="pathway">
    <text evidence="9">Protein modification; protein glycosylation.</text>
</comment>
<evidence type="ECO:0000256" key="8">
    <source>
        <dbReference type="ARBA" id="ARBA00049427"/>
    </source>
</evidence>
<comment type="similarity">
    <text evidence="6 9">Belongs to the steroid 5-alpha reductase family. Polyprenal reductase subfamily.</text>
</comment>
<evidence type="ECO:0000313" key="12">
    <source>
        <dbReference type="Proteomes" id="UP000076502"/>
    </source>
</evidence>
<protein>
    <recommendedName>
        <fullName evidence="7 9">Polyprenal reductase</fullName>
        <ecNumber evidence="2 9">1.3.1.94</ecNumber>
    </recommendedName>
</protein>
<dbReference type="EMBL" id="KQ435028">
    <property type="protein sequence ID" value="KZC13962.1"/>
    <property type="molecule type" value="Genomic_DNA"/>
</dbReference>
<dbReference type="InterPro" id="IPR001104">
    <property type="entry name" value="3-oxo-5_a-steroid_4-DH_C"/>
</dbReference>
<evidence type="ECO:0000256" key="1">
    <source>
        <dbReference type="ARBA" id="ARBA00004127"/>
    </source>
</evidence>
<dbReference type="GO" id="GO:0006488">
    <property type="term" value="P:dolichol-linked oligosaccharide biosynthetic process"/>
    <property type="evidence" value="ECO:0007669"/>
    <property type="project" value="UniProtKB-UniRule"/>
</dbReference>
<dbReference type="OMA" id="HFLFEIC"/>
<feature type="transmembrane region" description="Helical" evidence="9">
    <location>
        <begin position="186"/>
        <end position="209"/>
    </location>
</feature>
<comment type="subcellular location">
    <subcellularLocation>
        <location evidence="1">Endomembrane system</location>
        <topology evidence="1">Multi-pass membrane protein</topology>
    </subcellularLocation>
    <subcellularLocation>
        <location evidence="9">Endoplasmic reticulum membrane</location>
    </subcellularLocation>
</comment>
<dbReference type="EC" id="1.3.1.94" evidence="2 9"/>
<sequence length="302" mass="35136">MEINFIRILFIFAAIFTGIVGFLLNFVEPYLPVALTRAYRYGKFSDNTYQPIVMKAELPKRWFKHFYIFAAPASSYALYLVLYKYLWKGDISKNVLWVLNICLGTNRQPLVSPENTFAAALLITLHSWKRFYETHYVNIFSNKMMNIAHYIIGFYHYVGIIISIIGESEGFVEGSEGYFSYKKITYIQIICGAIIIVSSYVQLEANYILSSLRKDKNGEMNSAVYKIPHGGLFEYVSGALQLTEIIIYITMSVILWQSSTFHYATMWVLVNQISTAVLTHKWYTKTFQHYPQFRKILLPYIF</sequence>
<dbReference type="PANTHER" id="PTHR14624">
    <property type="entry name" value="DFG10 PROTEIN"/>
    <property type="match status" value="1"/>
</dbReference>
<keyword evidence="9" id="KW-0521">NADP</keyword>
<evidence type="ECO:0000256" key="2">
    <source>
        <dbReference type="ARBA" id="ARBA00012522"/>
    </source>
</evidence>
<dbReference type="GO" id="GO:0102389">
    <property type="term" value="F:polyprenol reductase activity"/>
    <property type="evidence" value="ECO:0007669"/>
    <property type="project" value="UniProtKB-UniRule"/>
</dbReference>
<evidence type="ECO:0000256" key="3">
    <source>
        <dbReference type="ARBA" id="ARBA00022692"/>
    </source>
</evidence>
<evidence type="ECO:0000313" key="11">
    <source>
        <dbReference type="EMBL" id="KZC13962.1"/>
    </source>
</evidence>
<evidence type="ECO:0000256" key="4">
    <source>
        <dbReference type="ARBA" id="ARBA00022989"/>
    </source>
</evidence>
<dbReference type="GO" id="GO:0160198">
    <property type="term" value="F:polyprenal reductase activity"/>
    <property type="evidence" value="ECO:0007669"/>
    <property type="project" value="UniProtKB-EC"/>
</dbReference>
<evidence type="ECO:0000256" key="7">
    <source>
        <dbReference type="ARBA" id="ARBA00047186"/>
    </source>
</evidence>
<dbReference type="PROSITE" id="PS50244">
    <property type="entry name" value="S5A_REDUCTASE"/>
    <property type="match status" value="1"/>
</dbReference>
<name>A0A154PPZ9_DUFNO</name>
<evidence type="ECO:0000256" key="5">
    <source>
        <dbReference type="ARBA" id="ARBA00023136"/>
    </source>
</evidence>
<reference evidence="11 12" key="1">
    <citation type="submission" date="2015-07" db="EMBL/GenBank/DDBJ databases">
        <title>The genome of Dufourea novaeangliae.</title>
        <authorList>
            <person name="Pan H."/>
            <person name="Kapheim K."/>
        </authorList>
    </citation>
    <scope>NUCLEOTIDE SEQUENCE [LARGE SCALE GENOMIC DNA]</scope>
    <source>
        <strain evidence="11">0120121106</strain>
        <tissue evidence="11">Whole body</tissue>
    </source>
</reference>
<evidence type="ECO:0000259" key="10">
    <source>
        <dbReference type="Pfam" id="PF02544"/>
    </source>
</evidence>
<keyword evidence="12" id="KW-1185">Reference proteome</keyword>
<comment type="function">
    <text evidence="9">Plays a key role in early steps of protein N-linked glycosylation by being involved in the conversion of polyprenol into dolichol. Acts as a polyprenal reductase that mediates the reduction of polyprenal into dolichal in a NADP-dependent mechanism. Dolichols are required for the synthesis of dolichol-linked monosaccharides and the oligosaccharide precursor used for N-glycosylation.</text>
</comment>
<keyword evidence="5 9" id="KW-0472">Membrane</keyword>
<dbReference type="GO" id="GO:0003865">
    <property type="term" value="F:3-oxo-5-alpha-steroid 4-dehydrogenase activity"/>
    <property type="evidence" value="ECO:0007669"/>
    <property type="project" value="TreeGrafter"/>
</dbReference>
<proteinExistence type="inferred from homology"/>
<dbReference type="Proteomes" id="UP000076502">
    <property type="component" value="Unassembled WGS sequence"/>
</dbReference>
<gene>
    <name evidence="11" type="ORF">WN55_06493</name>
</gene>
<dbReference type="STRING" id="178035.A0A154PPZ9"/>
<feature type="transmembrane region" description="Helical" evidence="9">
    <location>
        <begin position="7"/>
        <end position="27"/>
    </location>
</feature>
<accession>A0A154PPZ9</accession>
<feature type="domain" description="3-oxo-5-alpha-steroid 4-dehydrogenase C-terminal" evidence="10">
    <location>
        <begin position="187"/>
        <end position="302"/>
    </location>
</feature>
<dbReference type="GO" id="GO:0016095">
    <property type="term" value="P:polyprenol catabolic process"/>
    <property type="evidence" value="ECO:0007669"/>
    <property type="project" value="UniProtKB-UniRule"/>
</dbReference>
<evidence type="ECO:0000256" key="6">
    <source>
        <dbReference type="ARBA" id="ARBA00046320"/>
    </source>
</evidence>
<dbReference type="Pfam" id="PF02544">
    <property type="entry name" value="Steroid_dh"/>
    <property type="match status" value="1"/>
</dbReference>
<keyword evidence="9" id="KW-0256">Endoplasmic reticulum</keyword>
<dbReference type="OrthoDB" id="5788137at2759"/>
<dbReference type="UniPathway" id="UPA00378"/>
<dbReference type="PANTHER" id="PTHR14624:SF0">
    <property type="entry name" value="POLYPRENOL REDUCTASE"/>
    <property type="match status" value="1"/>
</dbReference>
<dbReference type="GO" id="GO:0005789">
    <property type="term" value="C:endoplasmic reticulum membrane"/>
    <property type="evidence" value="ECO:0007669"/>
    <property type="project" value="UniProtKB-SubCell"/>
</dbReference>
<keyword evidence="3 9" id="KW-0812">Transmembrane</keyword>
<keyword evidence="4 9" id="KW-1133">Transmembrane helix</keyword>
<dbReference type="InterPro" id="IPR039698">
    <property type="entry name" value="Dfg10/SRD5A3"/>
</dbReference>
<dbReference type="AlphaFoldDB" id="A0A154PPZ9"/>
<organism evidence="11 12">
    <name type="scientific">Dufourea novaeangliae</name>
    <name type="common">Sweat bee</name>
    <dbReference type="NCBI Taxonomy" id="178035"/>
    <lineage>
        <taxon>Eukaryota</taxon>
        <taxon>Metazoa</taxon>
        <taxon>Ecdysozoa</taxon>
        <taxon>Arthropoda</taxon>
        <taxon>Hexapoda</taxon>
        <taxon>Insecta</taxon>
        <taxon>Pterygota</taxon>
        <taxon>Neoptera</taxon>
        <taxon>Endopterygota</taxon>
        <taxon>Hymenoptera</taxon>
        <taxon>Apocrita</taxon>
        <taxon>Aculeata</taxon>
        <taxon>Apoidea</taxon>
        <taxon>Anthophila</taxon>
        <taxon>Halictidae</taxon>
        <taxon>Rophitinae</taxon>
        <taxon>Dufourea</taxon>
    </lineage>
</organism>
<keyword evidence="9" id="KW-0560">Oxidoreductase</keyword>
<evidence type="ECO:0000256" key="9">
    <source>
        <dbReference type="RuleBase" id="RU367081"/>
    </source>
</evidence>